<name>A0A0B1T9N7_OESDE</name>
<evidence type="ECO:0000313" key="1">
    <source>
        <dbReference type="EMBL" id="KHJ94268.1"/>
    </source>
</evidence>
<reference evidence="1 2" key="1">
    <citation type="submission" date="2014-03" db="EMBL/GenBank/DDBJ databases">
        <title>Draft genome of the hookworm Oesophagostomum dentatum.</title>
        <authorList>
            <person name="Mitreva M."/>
        </authorList>
    </citation>
    <scope>NUCLEOTIDE SEQUENCE [LARGE SCALE GENOMIC DNA]</scope>
    <source>
        <strain evidence="1 2">OD-Hann</strain>
    </source>
</reference>
<dbReference type="Proteomes" id="UP000053660">
    <property type="component" value="Unassembled WGS sequence"/>
</dbReference>
<sequence>MGCFCCVQQETWTCPAGTEAYYYLNQVPIPYAGGYAVCYPPPNSVWYQSDGTTPLNIVACQSEPLPGPPPPGAQAGPA</sequence>
<dbReference type="OrthoDB" id="5853505at2759"/>
<evidence type="ECO:0000313" key="2">
    <source>
        <dbReference type="Proteomes" id="UP000053660"/>
    </source>
</evidence>
<proteinExistence type="predicted"/>
<keyword evidence="2" id="KW-1185">Reference proteome</keyword>
<accession>A0A0B1T9N7</accession>
<protein>
    <submittedName>
        <fullName evidence="1">Uncharacterized protein</fullName>
    </submittedName>
</protein>
<gene>
    <name evidence="1" type="ORF">OESDEN_05805</name>
</gene>
<dbReference type="AlphaFoldDB" id="A0A0B1T9N7"/>
<dbReference type="EMBL" id="KN550396">
    <property type="protein sequence ID" value="KHJ94268.1"/>
    <property type="molecule type" value="Genomic_DNA"/>
</dbReference>
<organism evidence="1 2">
    <name type="scientific">Oesophagostomum dentatum</name>
    <name type="common">Nodular worm</name>
    <dbReference type="NCBI Taxonomy" id="61180"/>
    <lineage>
        <taxon>Eukaryota</taxon>
        <taxon>Metazoa</taxon>
        <taxon>Ecdysozoa</taxon>
        <taxon>Nematoda</taxon>
        <taxon>Chromadorea</taxon>
        <taxon>Rhabditida</taxon>
        <taxon>Rhabditina</taxon>
        <taxon>Rhabditomorpha</taxon>
        <taxon>Strongyloidea</taxon>
        <taxon>Strongylidae</taxon>
        <taxon>Oesophagostomum</taxon>
    </lineage>
</organism>